<dbReference type="PANTHER" id="PTHR15954:SF4">
    <property type="entry name" value="VACUOLAR PROTEIN SORTING-ASSOCIATED PROTEIN 51 HOMOLOG"/>
    <property type="match status" value="1"/>
</dbReference>
<dbReference type="GO" id="GO:0005829">
    <property type="term" value="C:cytosol"/>
    <property type="evidence" value="ECO:0007669"/>
    <property type="project" value="GOC"/>
</dbReference>
<evidence type="ECO:0000256" key="5">
    <source>
        <dbReference type="RuleBase" id="RU368010"/>
    </source>
</evidence>
<feature type="compositionally biased region" description="Basic and acidic residues" evidence="7">
    <location>
        <begin position="627"/>
        <end position="639"/>
    </location>
</feature>
<proteinExistence type="inferred from homology"/>
<comment type="subunit">
    <text evidence="5">Component of the Golgi-associated retrograde protein (GARP) complex.</text>
</comment>
<dbReference type="GO" id="GO:0000938">
    <property type="term" value="C:GARP complex"/>
    <property type="evidence" value="ECO:0007669"/>
    <property type="project" value="UniProtKB-UniRule"/>
</dbReference>
<dbReference type="GO" id="GO:0042147">
    <property type="term" value="P:retrograde transport, endosome to Golgi"/>
    <property type="evidence" value="ECO:0007669"/>
    <property type="project" value="UniProtKB-UniRule"/>
</dbReference>
<keyword evidence="5" id="KW-0445">Lipid transport</keyword>
<dbReference type="GO" id="GO:0006869">
    <property type="term" value="P:lipid transport"/>
    <property type="evidence" value="ECO:0007669"/>
    <property type="project" value="UniProtKB-UniRule"/>
</dbReference>
<dbReference type="EnsemblMetazoa" id="tetur31g01480.1">
    <property type="protein sequence ID" value="tetur31g01480.1"/>
    <property type="gene ID" value="tetur31g01480"/>
</dbReference>
<dbReference type="InterPro" id="IPR014812">
    <property type="entry name" value="Vps51"/>
</dbReference>
<reference evidence="9" key="2">
    <citation type="submission" date="2015-06" db="UniProtKB">
        <authorList>
            <consortium name="EnsemblMetazoa"/>
        </authorList>
    </citation>
    <scope>IDENTIFICATION</scope>
</reference>
<dbReference type="GO" id="GO:1990745">
    <property type="term" value="C:EARP complex"/>
    <property type="evidence" value="ECO:0007669"/>
    <property type="project" value="TreeGrafter"/>
</dbReference>
<keyword evidence="4 6" id="KW-0175">Coiled coil</keyword>
<comment type="function">
    <text evidence="5">Acts as component of the GARP complex that is involved in retrograde transport from early and late endosomes to the trans-Golgi network (TGN).</text>
</comment>
<dbReference type="InterPro" id="IPR039481">
    <property type="entry name" value="EXOC2/Sec5_N_dom"/>
</dbReference>
<evidence type="ECO:0000256" key="1">
    <source>
        <dbReference type="ARBA" id="ARBA00006080"/>
    </source>
</evidence>
<keyword evidence="10" id="KW-1185">Reference proteome</keyword>
<dbReference type="GO" id="GO:0015031">
    <property type="term" value="P:protein transport"/>
    <property type="evidence" value="ECO:0007669"/>
    <property type="project" value="UniProtKB-UniRule"/>
</dbReference>
<dbReference type="InterPro" id="IPR016159">
    <property type="entry name" value="Cullin_repeat-like_dom_sf"/>
</dbReference>
<name>T1L1E7_TETUR</name>
<keyword evidence="3 5" id="KW-0813">Transport</keyword>
<dbReference type="Proteomes" id="UP000015104">
    <property type="component" value="Unassembled WGS sequence"/>
</dbReference>
<dbReference type="PANTHER" id="PTHR15954">
    <property type="entry name" value="VACUOLAR PROTEIN SORTING-ASSOCIATED PROTEIN 51 HOMOLOG"/>
    <property type="match status" value="1"/>
</dbReference>
<dbReference type="GO" id="GO:0007041">
    <property type="term" value="P:lysosomal transport"/>
    <property type="evidence" value="ECO:0007669"/>
    <property type="project" value="TreeGrafter"/>
</dbReference>
<evidence type="ECO:0000256" key="7">
    <source>
        <dbReference type="SAM" id="MobiDB-lite"/>
    </source>
</evidence>
<dbReference type="SUPFAM" id="SSF74788">
    <property type="entry name" value="Cullin repeat-like"/>
    <property type="match status" value="1"/>
</dbReference>
<dbReference type="OMA" id="DIICERG"/>
<keyword evidence="5" id="KW-0653">Protein transport</keyword>
<dbReference type="eggNOG" id="KOG2346">
    <property type="taxonomic scope" value="Eukaryota"/>
</dbReference>
<dbReference type="GO" id="GO:0016020">
    <property type="term" value="C:membrane"/>
    <property type="evidence" value="ECO:0007669"/>
    <property type="project" value="TreeGrafter"/>
</dbReference>
<evidence type="ECO:0000256" key="3">
    <source>
        <dbReference type="ARBA" id="ARBA00022448"/>
    </source>
</evidence>
<comment type="similarity">
    <text evidence="1 5">Belongs to the VPS51 family.</text>
</comment>
<feature type="region of interest" description="Disordered" evidence="7">
    <location>
        <begin position="627"/>
        <end position="657"/>
    </location>
</feature>
<dbReference type="GO" id="GO:0048193">
    <property type="term" value="P:Golgi vesicle transport"/>
    <property type="evidence" value="ECO:0007669"/>
    <property type="project" value="TreeGrafter"/>
</dbReference>
<protein>
    <recommendedName>
        <fullName evidence="2 5">Vacuolar protein sorting-associated protein 51 homolog</fullName>
    </recommendedName>
</protein>
<evidence type="ECO:0000256" key="6">
    <source>
        <dbReference type="SAM" id="Coils"/>
    </source>
</evidence>
<organism evidence="9 10">
    <name type="scientific">Tetranychus urticae</name>
    <name type="common">Two-spotted spider mite</name>
    <dbReference type="NCBI Taxonomy" id="32264"/>
    <lineage>
        <taxon>Eukaryota</taxon>
        <taxon>Metazoa</taxon>
        <taxon>Ecdysozoa</taxon>
        <taxon>Arthropoda</taxon>
        <taxon>Chelicerata</taxon>
        <taxon>Arachnida</taxon>
        <taxon>Acari</taxon>
        <taxon>Acariformes</taxon>
        <taxon>Trombidiformes</taxon>
        <taxon>Prostigmata</taxon>
        <taxon>Eleutherengona</taxon>
        <taxon>Raphignathae</taxon>
        <taxon>Tetranychoidea</taxon>
        <taxon>Tetranychidae</taxon>
        <taxon>Tetranychus</taxon>
    </lineage>
</organism>
<dbReference type="GO" id="GO:0007030">
    <property type="term" value="P:Golgi organization"/>
    <property type="evidence" value="ECO:0007669"/>
    <property type="project" value="UniProtKB-UniRule"/>
</dbReference>
<comment type="subcellular location">
    <subcellularLocation>
        <location evidence="5">Golgi apparatus</location>
        <location evidence="5">trans-Golgi network</location>
    </subcellularLocation>
</comment>
<dbReference type="Pfam" id="PF15469">
    <property type="entry name" value="Sec5"/>
    <property type="match status" value="1"/>
</dbReference>
<keyword evidence="5" id="KW-0333">Golgi apparatus</keyword>
<reference evidence="10" key="1">
    <citation type="submission" date="2011-08" db="EMBL/GenBank/DDBJ databases">
        <authorList>
            <person name="Rombauts S."/>
        </authorList>
    </citation>
    <scope>NUCLEOTIDE SEQUENCE</scope>
    <source>
        <strain evidence="10">London</strain>
    </source>
</reference>
<evidence type="ECO:0000256" key="2">
    <source>
        <dbReference type="ARBA" id="ARBA00016122"/>
    </source>
</evidence>
<dbReference type="OrthoDB" id="203678at2759"/>
<gene>
    <name evidence="9" type="primary">107369278</name>
</gene>
<feature type="coiled-coil region" evidence="6">
    <location>
        <begin position="61"/>
        <end position="127"/>
    </location>
</feature>
<dbReference type="GO" id="GO:0032456">
    <property type="term" value="P:endocytic recycling"/>
    <property type="evidence" value="ECO:0007669"/>
    <property type="project" value="TreeGrafter"/>
</dbReference>
<evidence type="ECO:0000259" key="8">
    <source>
        <dbReference type="Pfam" id="PF15469"/>
    </source>
</evidence>
<feature type="coiled-coil region" evidence="6">
    <location>
        <begin position="248"/>
        <end position="275"/>
    </location>
</feature>
<dbReference type="KEGG" id="tut:107369278"/>
<accession>T1L1E7</accession>
<dbReference type="STRING" id="32264.T1L1E7"/>
<dbReference type="EMBL" id="CAEY01000891">
    <property type="status" value="NOT_ANNOTATED_CDS"/>
    <property type="molecule type" value="Genomic_DNA"/>
</dbReference>
<dbReference type="HOGENOM" id="CLU_020677_0_0_1"/>
<sequence>MSSSGSGKTSREKKFLLKEYYKPEEMIPENGSIDIGDLFNVNSPDFNADLYLSKLLKECNISQLMDKEDVLRRQIQSLDNEMQTLVYENYNKFINATQTIKKMSNHFDKMEEQLAELSSNMEKITVSSEEISKNLATRRQDLSKLSATDGVLKKLQFLFDLPPKMKTYIEEKKFDEAIAAYNQAVGTLSRYSHFPSIEAIDHECEQILDKLRQELYNQLQDSDINTQQLAITINLLLGLKESPLQLSSAFLETSKKALNVNLAELEKETNNFIQQQKSTSEDIQKMDILEYMDVASNGFASNLSAIITSYKEIFIQKLALNDSVDENHLIDNLKTFVNTLMESFFSQIKTRLSIEPFNTLEIAFFVRSLDRLYRRLQALSNIFGYQNFTSDAFNIIWDSSAAQCSKALELSKTKFHEELVNARHAIVSLTSHEAEDKTSLSDIVVSLETSLSESIKNTVKSLSVFSAPDLSFLIKTNFRDDFILDVREKVVASMLKHVISLSSEHQRANSSGTPLLVLLLSRLNLDLDLTMISYLINFTEEQLYISRDMKPYPHLTELKQAAKDCAQNLINNYVRLEGHSLSQMIKKSIETRDWSSGVEPRSVRSVMKRVVEDVSLIDSQVAQLYEEGSRTERSSDSSRSRNAMSGIGLPSSRSYSRSNWSSYGASTIDNSLISNIQKLFGERIEIFSLVEFSKLSIVTGIIKIGLKTFLESVRLCTFSTFGLQQVQVDLYYLQTHLWRFVTDENLVHSMIDEVLRSTINRCVEPVLMEMSIIERLCDGQ</sequence>
<evidence type="ECO:0000313" key="9">
    <source>
        <dbReference type="EnsemblMetazoa" id="tetur31g01480.1"/>
    </source>
</evidence>
<feature type="domain" description="Exocyst complex component EXOC2/Sec5 N-terminal" evidence="8">
    <location>
        <begin position="26"/>
        <end position="420"/>
    </location>
</feature>
<evidence type="ECO:0000313" key="10">
    <source>
        <dbReference type="Proteomes" id="UP000015104"/>
    </source>
</evidence>
<dbReference type="AlphaFoldDB" id="T1L1E7"/>
<evidence type="ECO:0000256" key="4">
    <source>
        <dbReference type="ARBA" id="ARBA00023054"/>
    </source>
</evidence>